<organism evidence="1">
    <name type="scientific">Clostridioides difficile</name>
    <name type="common">Peptoclostridium difficile</name>
    <dbReference type="NCBI Taxonomy" id="1496"/>
    <lineage>
        <taxon>Bacteria</taxon>
        <taxon>Bacillati</taxon>
        <taxon>Bacillota</taxon>
        <taxon>Clostridia</taxon>
        <taxon>Peptostreptococcales</taxon>
        <taxon>Peptostreptococcaceae</taxon>
        <taxon>Clostridioides</taxon>
    </lineage>
</organism>
<dbReference type="EMBL" id="LK933005">
    <property type="protein sequence ID" value="CDT22304.1"/>
    <property type="molecule type" value="Genomic_DNA"/>
</dbReference>
<evidence type="ECO:0000313" key="1">
    <source>
        <dbReference type="EMBL" id="CDS87044.1"/>
    </source>
</evidence>
<evidence type="ECO:0000313" key="2">
    <source>
        <dbReference type="EMBL" id="CDT22304.1"/>
    </source>
</evidence>
<proteinExistence type="predicted"/>
<dbReference type="EMBL" id="LK932512">
    <property type="protein sequence ID" value="CDS87044.1"/>
    <property type="molecule type" value="Genomic_DNA"/>
</dbReference>
<dbReference type="AlphaFoldDB" id="A0A069A849"/>
<name>A0A069A849_CLODI</name>
<reference evidence="1" key="1">
    <citation type="submission" date="2014-07" db="EMBL/GenBank/DDBJ databases">
        <authorList>
            <person name="Monot Marc"/>
        </authorList>
    </citation>
    <scope>NUCLEOTIDE SEQUENCE</scope>
    <source>
        <strain evidence="2">7032989</strain>
    </source>
</reference>
<accession>A0A069A849</accession>
<protein>
    <submittedName>
        <fullName evidence="1">Uncharacterized protein</fullName>
    </submittedName>
</protein>
<sequence length="46" mass="5220">MLTCYHLSSSISHDINLLEYNYIYSCTITCTNPISLNGCYLSEIVL</sequence>
<gene>
    <name evidence="2" type="ORF">BN1095_340286</name>
    <name evidence="1" type="ORF">BN1096_590050</name>
</gene>